<dbReference type="NCBIfam" id="NF038075">
    <property type="entry name" value="fam_STM4013"/>
    <property type="match status" value="1"/>
</dbReference>
<feature type="domain" description="Sulfatase N-terminal" evidence="1">
    <location>
        <begin position="14"/>
        <end position="250"/>
    </location>
</feature>
<dbReference type="OrthoDB" id="9803751at2"/>
<evidence type="ECO:0000313" key="3">
    <source>
        <dbReference type="Proteomes" id="UP000244201"/>
    </source>
</evidence>
<name>A0A2R4T1Y9_9ACTN</name>
<evidence type="ECO:0000259" key="1">
    <source>
        <dbReference type="Pfam" id="PF00884"/>
    </source>
</evidence>
<protein>
    <submittedName>
        <fullName evidence="2">Esterase</fullName>
    </submittedName>
</protein>
<dbReference type="InterPro" id="IPR017850">
    <property type="entry name" value="Alkaline_phosphatase_core_sf"/>
</dbReference>
<dbReference type="Gene3D" id="3.40.720.10">
    <property type="entry name" value="Alkaline Phosphatase, subunit A"/>
    <property type="match status" value="1"/>
</dbReference>
<accession>A0A2R4T1Y9</accession>
<dbReference type="GeneID" id="55656407"/>
<dbReference type="EMBL" id="CP026304">
    <property type="protein sequence ID" value="AVZ73155.1"/>
    <property type="molecule type" value="Genomic_DNA"/>
</dbReference>
<reference evidence="2 3" key="1">
    <citation type="submission" date="2018-01" db="EMBL/GenBank/DDBJ databases">
        <title>Complete genome sequence of Streptomyces lunaelactis MM109T, a Ferroverdin A producer isolated from cave moonmilk deposits.</title>
        <authorList>
            <person name="Naome A."/>
            <person name="Martinet L."/>
            <person name="Maciejewska M."/>
            <person name="Anderssen S."/>
            <person name="Adam D."/>
            <person name="Tenconi E."/>
            <person name="Deflandre B."/>
            <person name="Arguelles-Arias A."/>
            <person name="Calusinska M."/>
            <person name="Copieters W."/>
            <person name="Karim L."/>
            <person name="Hanikenne M."/>
            <person name="Baurain D."/>
            <person name="van Wezel G."/>
            <person name="Smargiasso N."/>
            <person name="de Pauw E."/>
            <person name="Delfosse P."/>
            <person name="Rigali S."/>
        </authorList>
    </citation>
    <scope>NUCLEOTIDE SEQUENCE [LARGE SCALE GENOMIC DNA]</scope>
    <source>
        <strain evidence="2 3">MM109</strain>
    </source>
</reference>
<dbReference type="Pfam" id="PF00884">
    <property type="entry name" value="Sulfatase"/>
    <property type="match status" value="1"/>
</dbReference>
<dbReference type="AlphaFoldDB" id="A0A2R4T1Y9"/>
<dbReference type="SUPFAM" id="SSF53649">
    <property type="entry name" value="Alkaline phosphatase-like"/>
    <property type="match status" value="1"/>
</dbReference>
<dbReference type="Proteomes" id="UP000244201">
    <property type="component" value="Chromosome"/>
</dbReference>
<keyword evidence="3" id="KW-1185">Reference proteome</keyword>
<dbReference type="RefSeq" id="WP_108148832.1">
    <property type="nucleotide sequence ID" value="NZ_CP026304.1"/>
</dbReference>
<evidence type="ECO:0000313" key="2">
    <source>
        <dbReference type="EMBL" id="AVZ73155.1"/>
    </source>
</evidence>
<gene>
    <name evidence="2" type="ORF">SLUN_14140</name>
</gene>
<organism evidence="2 3">
    <name type="scientific">Streptomyces lunaelactis</name>
    <dbReference type="NCBI Taxonomy" id="1535768"/>
    <lineage>
        <taxon>Bacteria</taxon>
        <taxon>Bacillati</taxon>
        <taxon>Actinomycetota</taxon>
        <taxon>Actinomycetes</taxon>
        <taxon>Kitasatosporales</taxon>
        <taxon>Streptomycetaceae</taxon>
        <taxon>Streptomyces</taxon>
    </lineage>
</organism>
<proteinExistence type="predicted"/>
<sequence>MIDAAEIIRTGTSILFLTLDSLRYDVARNALDDGLTPRMASLLPEGGWERRHTPGSFTLPAHMAFFSGFLPKLPQPEQPPRLWECRPPAFKTVAKETFVFEASNLLNGLAEHGYRSVCMGGVTYFSRETPLGSVLPDMFDEDHWRPEFCSPEMDSTRHQVDQALQIAAKYDGRPLYLFVNVSATHVPHGHYLGDSRDTLASQRAALAYADDHLGRLISALTAKQRWLIIMCADHGDAFGEDGFHGRGIAHPVVMNVPFAAMVR</sequence>
<dbReference type="KEGG" id="slk:SLUN_14140"/>
<dbReference type="InterPro" id="IPR000917">
    <property type="entry name" value="Sulfatase_N"/>
</dbReference>
<dbReference type="InterPro" id="IPR047838">
    <property type="entry name" value="STM4013-like"/>
</dbReference>